<evidence type="ECO:0000313" key="2">
    <source>
        <dbReference type="Proteomes" id="UP000245202"/>
    </source>
</evidence>
<protein>
    <submittedName>
        <fullName evidence="1">Uncharacterized protein</fullName>
    </submittedName>
</protein>
<name>A0A2R5ERR5_9BACL</name>
<gene>
    <name evidence="1" type="ORF">PAT3040_00567</name>
</gene>
<sequence>MLTRLRILNAAEPKQMLTKYVSFGNIAGAHVALLRSAPQFLAAFNLLGTENRTF</sequence>
<reference evidence="1 2" key="1">
    <citation type="submission" date="2017-08" db="EMBL/GenBank/DDBJ databases">
        <title>Substantial Increase in Enzyme Production by Combined Drug-Resistance Mutations in Paenibacillus agaridevorans.</title>
        <authorList>
            <person name="Tanaka Y."/>
            <person name="Funane K."/>
            <person name="Hosaka T."/>
            <person name="Shiwa Y."/>
            <person name="Fujita N."/>
            <person name="Miyazaki T."/>
            <person name="Yoshikawa H."/>
            <person name="Murakami K."/>
            <person name="Kasahara K."/>
            <person name="Inaoka T."/>
            <person name="Hiraga Y."/>
            <person name="Ochi K."/>
        </authorList>
    </citation>
    <scope>NUCLEOTIDE SEQUENCE [LARGE SCALE GENOMIC DNA]</scope>
    <source>
        <strain evidence="1 2">T-3040</strain>
    </source>
</reference>
<proteinExistence type="predicted"/>
<dbReference type="EMBL" id="BDQX01000036">
    <property type="protein sequence ID" value="GBG06071.1"/>
    <property type="molecule type" value="Genomic_DNA"/>
</dbReference>
<dbReference type="AlphaFoldDB" id="A0A2R5ERR5"/>
<dbReference type="Proteomes" id="UP000245202">
    <property type="component" value="Unassembled WGS sequence"/>
</dbReference>
<comment type="caution">
    <text evidence="1">The sequence shown here is derived from an EMBL/GenBank/DDBJ whole genome shotgun (WGS) entry which is preliminary data.</text>
</comment>
<keyword evidence="2" id="KW-1185">Reference proteome</keyword>
<organism evidence="1 2">
    <name type="scientific">Paenibacillus agaridevorans</name>
    <dbReference type="NCBI Taxonomy" id="171404"/>
    <lineage>
        <taxon>Bacteria</taxon>
        <taxon>Bacillati</taxon>
        <taxon>Bacillota</taxon>
        <taxon>Bacilli</taxon>
        <taxon>Bacillales</taxon>
        <taxon>Paenibacillaceae</taxon>
        <taxon>Paenibacillus</taxon>
    </lineage>
</organism>
<evidence type="ECO:0000313" key="1">
    <source>
        <dbReference type="EMBL" id="GBG06071.1"/>
    </source>
</evidence>
<accession>A0A2R5ERR5</accession>